<dbReference type="AlphaFoldDB" id="A0A7V5HMP5"/>
<accession>A0A7V5HMP5</accession>
<gene>
    <name evidence="1" type="ORF">ENL43_01770</name>
</gene>
<dbReference type="Proteomes" id="UP000886050">
    <property type="component" value="Unassembled WGS sequence"/>
</dbReference>
<proteinExistence type="predicted"/>
<organism evidence="1">
    <name type="scientific">candidate division WOR-3 bacterium</name>
    <dbReference type="NCBI Taxonomy" id="2052148"/>
    <lineage>
        <taxon>Bacteria</taxon>
        <taxon>Bacteria division WOR-3</taxon>
    </lineage>
</organism>
<protein>
    <submittedName>
        <fullName evidence="1">Uncharacterized protein</fullName>
    </submittedName>
</protein>
<comment type="caution">
    <text evidence="1">The sequence shown here is derived from an EMBL/GenBank/DDBJ whole genome shotgun (WGS) entry which is preliminary data.</text>
</comment>
<sequence>MFREFKIPEPYESTKDIFCLRIYKTVDAYHKVSINNFKLRIKGVPLREKVEIRIVPDIEKGISELRFWYKRKLIDVLFVKNDDIRLVQF</sequence>
<reference evidence="1" key="1">
    <citation type="journal article" date="2020" name="mSystems">
        <title>Genome- and Community-Level Interaction Insights into Carbon Utilization and Element Cycling Functions of Hydrothermarchaeota in Hydrothermal Sediment.</title>
        <authorList>
            <person name="Zhou Z."/>
            <person name="Liu Y."/>
            <person name="Xu W."/>
            <person name="Pan J."/>
            <person name="Luo Z.H."/>
            <person name="Li M."/>
        </authorList>
    </citation>
    <scope>NUCLEOTIDE SEQUENCE [LARGE SCALE GENOMIC DNA]</scope>
    <source>
        <strain evidence="1">HyVt-96</strain>
    </source>
</reference>
<name>A0A7V5HMP5_UNCW3</name>
<dbReference type="EMBL" id="DRTX01000097">
    <property type="protein sequence ID" value="HHF53077.1"/>
    <property type="molecule type" value="Genomic_DNA"/>
</dbReference>
<evidence type="ECO:0000313" key="1">
    <source>
        <dbReference type="EMBL" id="HHF53077.1"/>
    </source>
</evidence>